<dbReference type="Gene3D" id="3.20.20.110">
    <property type="entry name" value="Ribulose bisphosphate carboxylase, large subunit, C-terminal domain"/>
    <property type="match status" value="1"/>
</dbReference>
<name>A0A3G3JYT8_9BACL</name>
<dbReference type="GO" id="GO:0000287">
    <property type="term" value="F:magnesium ion binding"/>
    <property type="evidence" value="ECO:0007669"/>
    <property type="project" value="InterPro"/>
</dbReference>
<dbReference type="InterPro" id="IPR017717">
    <property type="entry name" value="Diketo-Methiopentyl-P_enolase"/>
</dbReference>
<proteinExistence type="inferred from homology"/>
<keyword evidence="1" id="KW-0028">Amino-acid biosynthesis</keyword>
<dbReference type="SFLD" id="SFLDF00157">
    <property type="entry name" value="2_3-diketo-5-methylthiopentyl"/>
    <property type="match status" value="1"/>
</dbReference>
<sequence>MSNSAYSTATYRLYDDKADFDKKATGIAVGLTVGSWTELPEVAKQQMEKYLGKVVSVDVHDGSGEPGTRYADITIAYPDLNFSRDLPAFLVTVFGKLSMDGRIKLLDVQPSAEFLQALPGPKFGAAGVRDLLGVHDRPLVMSIFKSVIGYDLPNLREQFLQQALGGVDLIKDDEILFENPLSPLEKRVPACIGAASEAEQQTGQKLIYFTNLTGPTYELRDNAKRAVEAGANGLLFNVLAYGFDALAGLAADPDIPVPIAAHPAMAGAMYPSPHYGISAPLLLGKLVRMAGADLSLFPSPYGSVVMPKEENLAVRDALLSDKLPHKKAFPVPSAGIHPGLVPLILKDFGPEVVVNAGGGVHGHPGGAAAGGKAFRQAVDAVLRGTSLEDYAAETGHEELKAAIERWGVRTS</sequence>
<dbReference type="InterPro" id="IPR000685">
    <property type="entry name" value="RuBisCO_lsu_C"/>
</dbReference>
<keyword evidence="4" id="KW-0486">Methionine biosynthesis</keyword>
<dbReference type="NCBIfam" id="NF007095">
    <property type="entry name" value="PRK09549.1"/>
    <property type="match status" value="1"/>
</dbReference>
<keyword evidence="5 10" id="KW-0413">Isomerase</keyword>
<dbReference type="PANTHER" id="PTHR42704">
    <property type="entry name" value="RIBULOSE BISPHOSPHATE CARBOXYLASE"/>
    <property type="match status" value="1"/>
</dbReference>
<evidence type="ECO:0000256" key="3">
    <source>
        <dbReference type="ARBA" id="ARBA00022842"/>
    </source>
</evidence>
<feature type="domain" description="Ribulose bisphosphate carboxylase large subunit C-terminal" evidence="8">
    <location>
        <begin position="127"/>
        <end position="406"/>
    </location>
</feature>
<dbReference type="SUPFAM" id="SSF54966">
    <property type="entry name" value="RuBisCO, large subunit, small (N-terminal) domain"/>
    <property type="match status" value="1"/>
</dbReference>
<dbReference type="SFLD" id="SFLDS00014">
    <property type="entry name" value="RuBisCO"/>
    <property type="match status" value="1"/>
</dbReference>
<comment type="similarity">
    <text evidence="7">Belongs to the RuBisCO large chain family.</text>
</comment>
<dbReference type="GO" id="GO:0043715">
    <property type="term" value="F:2,3-diketo-5-methylthiopentyl-1-phosphate enolase activity"/>
    <property type="evidence" value="ECO:0007669"/>
    <property type="project" value="UniProtKB-EC"/>
</dbReference>
<evidence type="ECO:0000313" key="11">
    <source>
        <dbReference type="Proteomes" id="UP000269097"/>
    </source>
</evidence>
<dbReference type="GO" id="GO:0015977">
    <property type="term" value="P:carbon fixation"/>
    <property type="evidence" value="ECO:0007669"/>
    <property type="project" value="InterPro"/>
</dbReference>
<accession>A0A3G3JYT8</accession>
<evidence type="ECO:0000256" key="7">
    <source>
        <dbReference type="RuleBase" id="RU003834"/>
    </source>
</evidence>
<dbReference type="NCBIfam" id="TIGR03332">
    <property type="entry name" value="salvage_mtnW"/>
    <property type="match status" value="1"/>
</dbReference>
<protein>
    <recommendedName>
        <fullName evidence="6">2,3-diketo-5-methylthiopentyl-1-phosphate enolase</fullName>
        <ecNumber evidence="6">5.3.2.5</ecNumber>
    </recommendedName>
</protein>
<evidence type="ECO:0000256" key="6">
    <source>
        <dbReference type="NCBIfam" id="TIGR03332"/>
    </source>
</evidence>
<keyword evidence="2" id="KW-0479">Metal-binding</keyword>
<dbReference type="KEGG" id="coh:EAV92_08895"/>
<evidence type="ECO:0000256" key="4">
    <source>
        <dbReference type="ARBA" id="ARBA00023167"/>
    </source>
</evidence>
<dbReference type="PANTHER" id="PTHR42704:SF17">
    <property type="entry name" value="RIBULOSE BISPHOSPHATE CARBOXYLASE LARGE CHAIN"/>
    <property type="match status" value="1"/>
</dbReference>
<keyword evidence="3" id="KW-0460">Magnesium</keyword>
<dbReference type="Pfam" id="PF00016">
    <property type="entry name" value="RuBisCO_large"/>
    <property type="match status" value="1"/>
</dbReference>
<evidence type="ECO:0000313" key="10">
    <source>
        <dbReference type="EMBL" id="AYQ72669.1"/>
    </source>
</evidence>
<dbReference type="Proteomes" id="UP000269097">
    <property type="component" value="Chromosome"/>
</dbReference>
<dbReference type="RefSeq" id="WP_123040751.1">
    <property type="nucleotide sequence ID" value="NZ_CP033433.1"/>
</dbReference>
<dbReference type="Gene3D" id="3.30.70.150">
    <property type="entry name" value="RuBisCO large subunit, N-terminal domain"/>
    <property type="match status" value="1"/>
</dbReference>
<reference evidence="10 11" key="1">
    <citation type="submission" date="2018-10" db="EMBL/GenBank/DDBJ databases">
        <title>Genome Sequence of Cohnella sp.</title>
        <authorList>
            <person name="Srinivasan S."/>
            <person name="Kim M.K."/>
        </authorList>
    </citation>
    <scope>NUCLEOTIDE SEQUENCE [LARGE SCALE GENOMIC DNA]</scope>
    <source>
        <strain evidence="10 11">18JY8-7</strain>
    </source>
</reference>
<dbReference type="SUPFAM" id="SSF51649">
    <property type="entry name" value="RuBisCo, C-terminal domain"/>
    <property type="match status" value="1"/>
</dbReference>
<gene>
    <name evidence="10" type="ORF">EAV92_08895</name>
</gene>
<dbReference type="AlphaFoldDB" id="A0A3G3JYT8"/>
<dbReference type="InterPro" id="IPR036376">
    <property type="entry name" value="RuBisCO_lsu_C_sf"/>
</dbReference>
<evidence type="ECO:0000259" key="9">
    <source>
        <dbReference type="Pfam" id="PF02788"/>
    </source>
</evidence>
<dbReference type="EC" id="5.3.2.5" evidence="6"/>
<dbReference type="EMBL" id="CP033433">
    <property type="protein sequence ID" value="AYQ72669.1"/>
    <property type="molecule type" value="Genomic_DNA"/>
</dbReference>
<dbReference type="SFLD" id="SFLDG00301">
    <property type="entry name" value="RuBisCO-like_proteins"/>
    <property type="match status" value="1"/>
</dbReference>
<keyword evidence="11" id="KW-1185">Reference proteome</keyword>
<dbReference type="InterPro" id="IPR017443">
    <property type="entry name" value="RuBisCO_lsu_fd_N"/>
</dbReference>
<dbReference type="Pfam" id="PF02788">
    <property type="entry name" value="RuBisCO_large_N"/>
    <property type="match status" value="1"/>
</dbReference>
<evidence type="ECO:0000256" key="2">
    <source>
        <dbReference type="ARBA" id="ARBA00022723"/>
    </source>
</evidence>
<dbReference type="InterPro" id="IPR036422">
    <property type="entry name" value="RuBisCO_lsu_N_sf"/>
</dbReference>
<dbReference type="GO" id="GO:0016984">
    <property type="term" value="F:ribulose-bisphosphate carboxylase activity"/>
    <property type="evidence" value="ECO:0007669"/>
    <property type="project" value="InterPro"/>
</dbReference>
<dbReference type="GO" id="GO:0019509">
    <property type="term" value="P:L-methionine salvage from methylthioadenosine"/>
    <property type="evidence" value="ECO:0007669"/>
    <property type="project" value="UniProtKB-UniRule"/>
</dbReference>
<evidence type="ECO:0000259" key="8">
    <source>
        <dbReference type="Pfam" id="PF00016"/>
    </source>
</evidence>
<dbReference type="InterPro" id="IPR033966">
    <property type="entry name" value="RuBisCO"/>
</dbReference>
<feature type="domain" description="Ribulose bisphosphate carboxylase large subunit ferrodoxin-like N-terminal" evidence="9">
    <location>
        <begin position="16"/>
        <end position="100"/>
    </location>
</feature>
<evidence type="ECO:0000256" key="1">
    <source>
        <dbReference type="ARBA" id="ARBA00022605"/>
    </source>
</evidence>
<organism evidence="10 11">
    <name type="scientific">Cohnella candidum</name>
    <dbReference type="NCBI Taxonomy" id="2674991"/>
    <lineage>
        <taxon>Bacteria</taxon>
        <taxon>Bacillati</taxon>
        <taxon>Bacillota</taxon>
        <taxon>Bacilli</taxon>
        <taxon>Bacillales</taxon>
        <taxon>Paenibacillaceae</taxon>
        <taxon>Cohnella</taxon>
    </lineage>
</organism>
<evidence type="ECO:0000256" key="5">
    <source>
        <dbReference type="ARBA" id="ARBA00023235"/>
    </source>
</evidence>